<keyword evidence="3 6" id="KW-0812">Transmembrane</keyword>
<dbReference type="KEGG" id="pcv:BCS7_01170"/>
<evidence type="ECO:0000313" key="8">
    <source>
        <dbReference type="EMBL" id="KGA41351.1"/>
    </source>
</evidence>
<dbReference type="EMBL" id="JQOF01000008">
    <property type="protein sequence ID" value="KGA41351.1"/>
    <property type="molecule type" value="Genomic_DNA"/>
</dbReference>
<evidence type="ECO:0000256" key="3">
    <source>
        <dbReference type="ARBA" id="ARBA00022692"/>
    </source>
</evidence>
<dbReference type="PANTHER" id="PTHR35007:SF2">
    <property type="entry name" value="PILUS ASSEMBLE PROTEIN"/>
    <property type="match status" value="1"/>
</dbReference>
<dbReference type="Proteomes" id="UP000237274">
    <property type="component" value="Unassembled WGS sequence"/>
</dbReference>
<evidence type="ECO:0000256" key="6">
    <source>
        <dbReference type="SAM" id="Phobius"/>
    </source>
</evidence>
<dbReference type="Proteomes" id="UP000029447">
    <property type="component" value="Unassembled WGS sequence"/>
</dbReference>
<name>A0ABD6VTT9_9GAMM</name>
<dbReference type="InterPro" id="IPR018076">
    <property type="entry name" value="T2SS_GspF_dom"/>
</dbReference>
<keyword evidence="5 6" id="KW-0472">Membrane</keyword>
<proteinExistence type="predicted"/>
<dbReference type="GO" id="GO:0005886">
    <property type="term" value="C:plasma membrane"/>
    <property type="evidence" value="ECO:0007669"/>
    <property type="project" value="UniProtKB-SubCell"/>
</dbReference>
<evidence type="ECO:0000256" key="5">
    <source>
        <dbReference type="ARBA" id="ARBA00023136"/>
    </source>
</evidence>
<comment type="caution">
    <text evidence="9">The sequence shown here is derived from an EMBL/GenBank/DDBJ whole genome shotgun (WGS) entry which is preliminary data.</text>
</comment>
<sequence>MDYFILILGLALLLINYFRLKKLSGSLTVAYEEVNASSSLWRKYFNPLWIEWRRYALGNGTWRGSKGAIVAMIFIVGLLLLNANFLYIDMVLLFPTLLLCVFCAQIYIGRSLHRRYFDDRFPEVLAVINASISAGNSIHQALHRCGQSVEGELGETFNRIDRRLNLGEEPERVFRDAWLDYRYREFYFFVVVMLVSLQRGGQMRVLIGRLSRIITNSKNIARRKAAMTSEARMSAKIVAAIPLFFLLIMKYLSPENFDFIINDPVGRLVLYYVIGSEVIGMIIILILIKRAV</sequence>
<evidence type="ECO:0000256" key="2">
    <source>
        <dbReference type="ARBA" id="ARBA00022475"/>
    </source>
</evidence>
<dbReference type="RefSeq" id="WP_039493133.1">
    <property type="nucleotide sequence ID" value="NZ_JACDRW010000020.1"/>
</dbReference>
<feature type="domain" description="Type II secretion system protein GspF" evidence="7">
    <location>
        <begin position="128"/>
        <end position="249"/>
    </location>
</feature>
<dbReference type="PANTHER" id="PTHR35007">
    <property type="entry name" value="INTEGRAL MEMBRANE PROTEIN-RELATED"/>
    <property type="match status" value="1"/>
</dbReference>
<comment type="subcellular location">
    <subcellularLocation>
        <location evidence="1">Cell membrane</location>
        <topology evidence="1">Multi-pass membrane protein</topology>
    </subcellularLocation>
</comment>
<feature type="transmembrane region" description="Helical" evidence="6">
    <location>
        <begin position="90"/>
        <end position="108"/>
    </location>
</feature>
<evidence type="ECO:0000313" key="9">
    <source>
        <dbReference type="EMBL" id="POE28753.1"/>
    </source>
</evidence>
<dbReference type="AlphaFoldDB" id="A0ABD6VTT9"/>
<reference evidence="9 11" key="2">
    <citation type="submission" date="2017-01" db="EMBL/GenBank/DDBJ databases">
        <title>Comparative Genomics of 38 Pectobacterium strains comprising three species revealed the characteristics of Pectobacterium carotovorum.</title>
        <authorList>
            <person name="Xie H."/>
            <person name="Ma Y."/>
            <person name="Li X."/>
        </authorList>
    </citation>
    <scope>NUCLEOTIDE SEQUENCE [LARGE SCALE GENOMIC DNA]</scope>
    <source>
        <strain evidence="9 11">Q142</strain>
    </source>
</reference>
<organism evidence="9 11">
    <name type="scientific">Pectobacterium odoriferum</name>
    <dbReference type="NCBI Taxonomy" id="78398"/>
    <lineage>
        <taxon>Bacteria</taxon>
        <taxon>Pseudomonadati</taxon>
        <taxon>Pseudomonadota</taxon>
        <taxon>Gammaproteobacteria</taxon>
        <taxon>Enterobacterales</taxon>
        <taxon>Pectobacteriaceae</taxon>
        <taxon>Pectobacterium</taxon>
    </lineage>
</organism>
<feature type="transmembrane region" description="Helical" evidence="6">
    <location>
        <begin position="67"/>
        <end position="83"/>
    </location>
</feature>
<keyword evidence="2" id="KW-1003">Cell membrane</keyword>
<evidence type="ECO:0000256" key="4">
    <source>
        <dbReference type="ARBA" id="ARBA00022989"/>
    </source>
</evidence>
<evidence type="ECO:0000313" key="11">
    <source>
        <dbReference type="Proteomes" id="UP000237274"/>
    </source>
</evidence>
<protein>
    <submittedName>
        <fullName evidence="9">Secretion system protein</fullName>
    </submittedName>
</protein>
<feature type="transmembrane region" description="Helical" evidence="6">
    <location>
        <begin position="269"/>
        <end position="288"/>
    </location>
</feature>
<evidence type="ECO:0000256" key="1">
    <source>
        <dbReference type="ARBA" id="ARBA00004651"/>
    </source>
</evidence>
<evidence type="ECO:0000313" key="10">
    <source>
        <dbReference type="Proteomes" id="UP000029447"/>
    </source>
</evidence>
<feature type="transmembrane region" description="Helical" evidence="6">
    <location>
        <begin position="186"/>
        <end position="210"/>
    </location>
</feature>
<evidence type="ECO:0000259" key="7">
    <source>
        <dbReference type="Pfam" id="PF00482"/>
    </source>
</evidence>
<feature type="transmembrane region" description="Helical" evidence="6">
    <location>
        <begin position="231"/>
        <end position="249"/>
    </location>
</feature>
<dbReference type="Pfam" id="PF00482">
    <property type="entry name" value="T2SSF"/>
    <property type="match status" value="1"/>
</dbReference>
<reference evidence="8 10" key="1">
    <citation type="submission" date="2014-08" db="EMBL/GenBank/DDBJ databases">
        <title>Genome sequences of NCPPB Pectobacterium isolates.</title>
        <authorList>
            <person name="Glover R.H."/>
            <person name="Sapp M."/>
            <person name="Elphinstone J."/>
        </authorList>
    </citation>
    <scope>NUCLEOTIDE SEQUENCE [LARGE SCALE GENOMIC DNA]</scope>
    <source>
        <strain evidence="8 10">NCPPB3841</strain>
    </source>
</reference>
<keyword evidence="10" id="KW-1185">Reference proteome</keyword>
<keyword evidence="4 6" id="KW-1133">Transmembrane helix</keyword>
<gene>
    <name evidence="9" type="ORF">BV926_00080</name>
    <name evidence="8" type="ORF">KU75_11210</name>
</gene>
<dbReference type="EMBL" id="MTAO01000001">
    <property type="protein sequence ID" value="POE28753.1"/>
    <property type="molecule type" value="Genomic_DNA"/>
</dbReference>
<accession>A0ABD6VTT9</accession>